<dbReference type="EMBL" id="LBXN01000062">
    <property type="protein sequence ID" value="KKR31736.1"/>
    <property type="molecule type" value="Genomic_DNA"/>
</dbReference>
<dbReference type="InterPro" id="IPR027417">
    <property type="entry name" value="P-loop_NTPase"/>
</dbReference>
<dbReference type="SMART" id="SM00382">
    <property type="entry name" value="AAA"/>
    <property type="match status" value="1"/>
</dbReference>
<dbReference type="PANTHER" id="PTHR30486">
    <property type="entry name" value="TWITCHING MOTILITY PROTEIN PILT"/>
    <property type="match status" value="1"/>
</dbReference>
<dbReference type="NCBIfam" id="TIGR01420">
    <property type="entry name" value="pilT_fam"/>
    <property type="match status" value="1"/>
</dbReference>
<dbReference type="PATRIC" id="fig|1618450.3.peg.1129"/>
<comment type="caution">
    <text evidence="3">The sequence shown here is derived from an EMBL/GenBank/DDBJ whole genome shotgun (WGS) entry which is preliminary data.</text>
</comment>
<dbReference type="Gene3D" id="3.40.50.300">
    <property type="entry name" value="P-loop containing nucleotide triphosphate hydrolases"/>
    <property type="match status" value="1"/>
</dbReference>
<dbReference type="Pfam" id="PF00437">
    <property type="entry name" value="T2SSE"/>
    <property type="match status" value="1"/>
</dbReference>
<dbReference type="CDD" id="cd01131">
    <property type="entry name" value="PilT"/>
    <property type="match status" value="1"/>
</dbReference>
<dbReference type="Proteomes" id="UP000034539">
    <property type="component" value="Unassembled WGS sequence"/>
</dbReference>
<dbReference type="InterPro" id="IPR006321">
    <property type="entry name" value="PilT/PilU"/>
</dbReference>
<gene>
    <name evidence="3" type="ORF">UT63_C0062G0007</name>
</gene>
<dbReference type="InterPro" id="IPR050921">
    <property type="entry name" value="T4SS_GSP_E_ATPase"/>
</dbReference>
<dbReference type="GO" id="GO:0005524">
    <property type="term" value="F:ATP binding"/>
    <property type="evidence" value="ECO:0007669"/>
    <property type="project" value="InterPro"/>
</dbReference>
<evidence type="ECO:0000259" key="2">
    <source>
        <dbReference type="SMART" id="SM00382"/>
    </source>
</evidence>
<feature type="domain" description="AAA+ ATPase" evidence="2">
    <location>
        <begin position="127"/>
        <end position="252"/>
    </location>
</feature>
<organism evidence="3 4">
    <name type="scientific">Candidatus Gottesmanbacteria bacterium GW2011_GWC2_39_8</name>
    <dbReference type="NCBI Taxonomy" id="1618450"/>
    <lineage>
        <taxon>Bacteria</taxon>
        <taxon>Candidatus Gottesmaniibacteriota</taxon>
    </lineage>
</organism>
<evidence type="ECO:0000313" key="3">
    <source>
        <dbReference type="EMBL" id="KKR31736.1"/>
    </source>
</evidence>
<proteinExistence type="inferred from homology"/>
<evidence type="ECO:0000256" key="1">
    <source>
        <dbReference type="ARBA" id="ARBA00006611"/>
    </source>
</evidence>
<dbReference type="GO" id="GO:0016887">
    <property type="term" value="F:ATP hydrolysis activity"/>
    <property type="evidence" value="ECO:0007669"/>
    <property type="project" value="InterPro"/>
</dbReference>
<reference evidence="3 4" key="1">
    <citation type="journal article" date="2015" name="Nature">
        <title>rRNA introns, odd ribosomes, and small enigmatic genomes across a large radiation of phyla.</title>
        <authorList>
            <person name="Brown C.T."/>
            <person name="Hug L.A."/>
            <person name="Thomas B.C."/>
            <person name="Sharon I."/>
            <person name="Castelle C.J."/>
            <person name="Singh A."/>
            <person name="Wilkins M.J."/>
            <person name="Williams K.H."/>
            <person name="Banfield J.F."/>
        </authorList>
    </citation>
    <scope>NUCLEOTIDE SEQUENCE [LARGE SCALE GENOMIC DNA]</scope>
</reference>
<dbReference type="AlphaFoldDB" id="A0A0G0Q2Z5"/>
<comment type="similarity">
    <text evidence="1">Belongs to the GSP E family.</text>
</comment>
<protein>
    <submittedName>
        <fullName evidence="3">Twitching motility protein</fullName>
    </submittedName>
</protein>
<sequence>METKELLQMVIDRNASDLHLLAKMPPILRINGELKSLVTVGVFSTEDVEKFIISVLSEEQKELLFANRELDFSVSLSLSGSQEVRFRVNAYFQRGSLAGSFRCVDNKIKTLEELGLPRILHRFSTLNQGFILVTGPTGQGKSTTLSAIINEINLTRSVHIVTIEDPIEYVYPQGKAIISQREMKLDTHSFEMALRSVLREDPNVVLIGEMRDYETISAALTVAETGHLVFATLHTNSAAQTIDRIVDVFPSNQQPQIRLQLSMSLEGIVCQKLLPSLSGSRVPAYEVLMASSSIRSIIREGKTFLIDNVIQTSGDQGMISFEACLRDLIKAGKISPQVAEEHSIRPEALLRLLQER</sequence>
<dbReference type="Gene3D" id="3.30.450.90">
    <property type="match status" value="1"/>
</dbReference>
<dbReference type="InterPro" id="IPR001482">
    <property type="entry name" value="T2SS/T4SS_dom"/>
</dbReference>
<dbReference type="InterPro" id="IPR003593">
    <property type="entry name" value="AAA+_ATPase"/>
</dbReference>
<dbReference type="SUPFAM" id="SSF52540">
    <property type="entry name" value="P-loop containing nucleoside triphosphate hydrolases"/>
    <property type="match status" value="1"/>
</dbReference>
<name>A0A0G0Q2Z5_9BACT</name>
<evidence type="ECO:0000313" key="4">
    <source>
        <dbReference type="Proteomes" id="UP000034539"/>
    </source>
</evidence>
<accession>A0A0G0Q2Z5</accession>